<organism evidence="3 4">
    <name type="scientific">Escallonia rubra</name>
    <dbReference type="NCBI Taxonomy" id="112253"/>
    <lineage>
        <taxon>Eukaryota</taxon>
        <taxon>Viridiplantae</taxon>
        <taxon>Streptophyta</taxon>
        <taxon>Embryophyta</taxon>
        <taxon>Tracheophyta</taxon>
        <taxon>Spermatophyta</taxon>
        <taxon>Magnoliopsida</taxon>
        <taxon>eudicotyledons</taxon>
        <taxon>Gunneridae</taxon>
        <taxon>Pentapetalae</taxon>
        <taxon>asterids</taxon>
        <taxon>campanulids</taxon>
        <taxon>Escalloniales</taxon>
        <taxon>Escalloniaceae</taxon>
        <taxon>Escallonia</taxon>
    </lineage>
</organism>
<dbReference type="Pfam" id="PF00226">
    <property type="entry name" value="DnaJ"/>
    <property type="match status" value="1"/>
</dbReference>
<evidence type="ECO:0000313" key="4">
    <source>
        <dbReference type="Proteomes" id="UP001187471"/>
    </source>
</evidence>
<sequence>MALLGEQCQYKVLGLGGDCTADEIHSAYRRLALQRRLDKLAQFSVSPAAFQELAAAYKVLCTVCGSSDHGRGRHLDEVPYQELEMGKPAFLSSVNGNGETPEGWDQGWDDDWDEEKAVKSSGTNHVGSRPAKGLTSGSSNSDGWENYHTNRPSKLPKSISPRSSATSSIDVLKTEQGSSDSTVIGSNSLAVASIELETPTSKEILLDLNDSLKSQKKGSPASAIWVSCDNIELDSSGSTTCLRDFTVIKDMSESDMSPTDRFSAVGGIMELDSCCSTKNLFDFESLTMSNEDLFNSNATGEPGMLSTAVPPMENLSTSVAAGTLLLTLPLKEKLCCPKANVDWLECSCISSLTLPPSGSIATINGFACRLTAPPFGSNATMEGSNSGLLSLTVQLNGNQPDSTAAKDAFESGLSLAMSP</sequence>
<dbReference type="SMART" id="SM00271">
    <property type="entry name" value="DnaJ"/>
    <property type="match status" value="1"/>
</dbReference>
<proteinExistence type="predicted"/>
<name>A0AA88QJP3_9ASTE</name>
<evidence type="ECO:0000259" key="2">
    <source>
        <dbReference type="PROSITE" id="PS50076"/>
    </source>
</evidence>
<dbReference type="CDD" id="cd06257">
    <property type="entry name" value="DnaJ"/>
    <property type="match status" value="1"/>
</dbReference>
<feature type="compositionally biased region" description="Polar residues" evidence="1">
    <location>
        <begin position="135"/>
        <end position="152"/>
    </location>
</feature>
<dbReference type="PROSITE" id="PS50076">
    <property type="entry name" value="DNAJ_2"/>
    <property type="match status" value="1"/>
</dbReference>
<dbReference type="AlphaFoldDB" id="A0AA88QJP3"/>
<gene>
    <name evidence="3" type="ORF">RJ640_008542</name>
</gene>
<keyword evidence="4" id="KW-1185">Reference proteome</keyword>
<dbReference type="InterPro" id="IPR036869">
    <property type="entry name" value="J_dom_sf"/>
</dbReference>
<evidence type="ECO:0000256" key="1">
    <source>
        <dbReference type="SAM" id="MobiDB-lite"/>
    </source>
</evidence>
<dbReference type="Proteomes" id="UP001187471">
    <property type="component" value="Unassembled WGS sequence"/>
</dbReference>
<feature type="compositionally biased region" description="Low complexity" evidence="1">
    <location>
        <begin position="158"/>
        <end position="168"/>
    </location>
</feature>
<accession>A0AA88QJP3</accession>
<feature type="domain" description="J" evidence="2">
    <location>
        <begin position="8"/>
        <end position="79"/>
    </location>
</feature>
<dbReference type="EMBL" id="JAVXUO010002601">
    <property type="protein sequence ID" value="KAK2971118.1"/>
    <property type="molecule type" value="Genomic_DNA"/>
</dbReference>
<dbReference type="PANTHER" id="PTHR34200">
    <property type="entry name" value="DENTIN SIALOPHOSPHOPROTEIN-LIKE ISOFORM X1"/>
    <property type="match status" value="1"/>
</dbReference>
<dbReference type="Gene3D" id="1.10.287.110">
    <property type="entry name" value="DnaJ domain"/>
    <property type="match status" value="1"/>
</dbReference>
<reference evidence="3" key="1">
    <citation type="submission" date="2022-12" db="EMBL/GenBank/DDBJ databases">
        <title>Draft genome assemblies for two species of Escallonia (Escalloniales).</title>
        <authorList>
            <person name="Chanderbali A."/>
            <person name="Dervinis C."/>
            <person name="Anghel I."/>
            <person name="Soltis D."/>
            <person name="Soltis P."/>
            <person name="Zapata F."/>
        </authorList>
    </citation>
    <scope>NUCLEOTIDE SEQUENCE</scope>
    <source>
        <strain evidence="3">UCBG92.1500</strain>
        <tissue evidence="3">Leaf</tissue>
    </source>
</reference>
<dbReference type="PANTHER" id="PTHR34200:SF2">
    <property type="entry name" value="TRANSMEMBRANE PROTEIN"/>
    <property type="match status" value="1"/>
</dbReference>
<dbReference type="InterPro" id="IPR001623">
    <property type="entry name" value="DnaJ_domain"/>
</dbReference>
<feature type="region of interest" description="Disordered" evidence="1">
    <location>
        <begin position="91"/>
        <end position="110"/>
    </location>
</feature>
<feature type="region of interest" description="Disordered" evidence="1">
    <location>
        <begin position="116"/>
        <end position="182"/>
    </location>
</feature>
<evidence type="ECO:0000313" key="3">
    <source>
        <dbReference type="EMBL" id="KAK2971118.1"/>
    </source>
</evidence>
<protein>
    <recommendedName>
        <fullName evidence="2">J domain-containing protein</fullName>
    </recommendedName>
</protein>
<dbReference type="SUPFAM" id="SSF46565">
    <property type="entry name" value="Chaperone J-domain"/>
    <property type="match status" value="1"/>
</dbReference>
<comment type="caution">
    <text evidence="3">The sequence shown here is derived from an EMBL/GenBank/DDBJ whole genome shotgun (WGS) entry which is preliminary data.</text>
</comment>